<keyword evidence="2" id="KW-1185">Reference proteome</keyword>
<name>A0A291QIP6_9ACTN</name>
<dbReference type="InterPro" id="IPR054058">
    <property type="entry name" value="HTH_67"/>
</dbReference>
<dbReference type="KEGG" id="sfk:KY5_6336c"/>
<organism evidence="1 2">
    <name type="scientific">Streptomyces formicae</name>
    <dbReference type="NCBI Taxonomy" id="1616117"/>
    <lineage>
        <taxon>Bacteria</taxon>
        <taxon>Bacillati</taxon>
        <taxon>Actinomycetota</taxon>
        <taxon>Actinomycetes</taxon>
        <taxon>Kitasatosporales</taxon>
        <taxon>Streptomycetaceae</taxon>
        <taxon>Streptomyces</taxon>
    </lineage>
</organism>
<dbReference type="AlphaFoldDB" id="A0A291QIP6"/>
<evidence type="ECO:0000313" key="2">
    <source>
        <dbReference type="Proteomes" id="UP000221011"/>
    </source>
</evidence>
<evidence type="ECO:0000313" key="1">
    <source>
        <dbReference type="EMBL" id="ATL31354.1"/>
    </source>
</evidence>
<reference evidence="1 2" key="1">
    <citation type="submission" date="2017-08" db="EMBL/GenBank/DDBJ databases">
        <title>Complete Genome Sequence of Streptomyces formicae KY5, the formicamycin producer.</title>
        <authorList>
            <person name="Holmes N.A."/>
            <person name="Devine R."/>
            <person name="Qin Z."/>
            <person name="Seipke R.F."/>
            <person name="Wilkinson B."/>
            <person name="Hutchings M.I."/>
        </authorList>
    </citation>
    <scope>NUCLEOTIDE SEQUENCE [LARGE SCALE GENOMIC DNA]</scope>
    <source>
        <strain evidence="1 2">KY5</strain>
    </source>
</reference>
<proteinExistence type="predicted"/>
<gene>
    <name evidence="1" type="ORF">KY5_6336c</name>
</gene>
<dbReference type="Proteomes" id="UP000221011">
    <property type="component" value="Chromosome"/>
</dbReference>
<accession>A0A291QIP6</accession>
<evidence type="ECO:0008006" key="3">
    <source>
        <dbReference type="Google" id="ProtNLM"/>
    </source>
</evidence>
<dbReference type="RefSeq" id="WP_098245502.1">
    <property type="nucleotide sequence ID" value="NZ_CP022685.1"/>
</dbReference>
<dbReference type="EMBL" id="CP022685">
    <property type="protein sequence ID" value="ATL31354.1"/>
    <property type="molecule type" value="Genomic_DNA"/>
</dbReference>
<sequence length="285" mass="30858">MTPTRSRTLWLRTEPLHAVIYFDERCRGLGRAVGLKGFWMGYFAARTAPMGRVGSAVATAALGVFAPGMVARALPSAWEYASPDRVLEERARLTARALRQLIPGVDALASVVNPLLATVVEDAPPLARPLFAANRDLYDRADPVERLWHLTTCVREFRGDAHVAALADHGLDAREALALAAATGRVSADGIRRDRGWSEEEWAATADAMRGRGLLDAAGVATEQGRTERQLIESATDRLAGRLLRPLAESETDGLLAALEPATRRILDLDVVPFPNPIGLPRTVS</sequence>
<protein>
    <recommendedName>
        <fullName evidence="3">SalK</fullName>
    </recommendedName>
</protein>
<dbReference type="Pfam" id="PF21863">
    <property type="entry name" value="HTH_67"/>
    <property type="match status" value="1"/>
</dbReference>
<dbReference type="NCBIfam" id="NF047719">
    <property type="entry name" value="SCO6745_fam_HTH"/>
    <property type="match status" value="1"/>
</dbReference>